<comment type="caution">
    <text evidence="1">The sequence shown here is derived from an EMBL/GenBank/DDBJ whole genome shotgun (WGS) entry which is preliminary data.</text>
</comment>
<evidence type="ECO:0000313" key="1">
    <source>
        <dbReference type="EMBL" id="RYO95293.1"/>
    </source>
</evidence>
<dbReference type="EMBL" id="QJNS01000003">
    <property type="protein sequence ID" value="RYO95293.1"/>
    <property type="molecule type" value="Genomic_DNA"/>
</dbReference>
<organism evidence="1 2">
    <name type="scientific">Monosporascus cannonballus</name>
    <dbReference type="NCBI Taxonomy" id="155416"/>
    <lineage>
        <taxon>Eukaryota</taxon>
        <taxon>Fungi</taxon>
        <taxon>Dikarya</taxon>
        <taxon>Ascomycota</taxon>
        <taxon>Pezizomycotina</taxon>
        <taxon>Sordariomycetes</taxon>
        <taxon>Xylariomycetidae</taxon>
        <taxon>Xylariales</taxon>
        <taxon>Xylariales incertae sedis</taxon>
        <taxon>Monosporascus</taxon>
    </lineage>
</organism>
<proteinExistence type="predicted"/>
<protein>
    <submittedName>
        <fullName evidence="1">Uncharacterized protein</fullName>
    </submittedName>
</protein>
<evidence type="ECO:0000313" key="2">
    <source>
        <dbReference type="Proteomes" id="UP000294003"/>
    </source>
</evidence>
<dbReference type="Proteomes" id="UP000294003">
    <property type="component" value="Unassembled WGS sequence"/>
</dbReference>
<sequence length="194" mass="21177">MPSMRKTTGVSVSATFAEEIPTTFLGGNEIHGTKLACCQHLRACVDDALKMSLPVPGTLWRHLAPEEEGSGPFTADGHITPGPAGWHPWTPKSGRQLQQRGRRCTTYLPLSPWALAGVPGSPWLDLEASLALAKIFWNFDFEAVPGKFGDVGPGPKGEFHLYDIFISTHDGPYLVFNARASLAEELNDAKHREE</sequence>
<gene>
    <name evidence="1" type="ORF">DL762_000176</name>
</gene>
<keyword evidence="2" id="KW-1185">Reference proteome</keyword>
<name>A0ABY0HKM3_9PEZI</name>
<accession>A0ABY0HKM3</accession>
<reference evidence="1 2" key="1">
    <citation type="submission" date="2018-06" db="EMBL/GenBank/DDBJ databases">
        <title>Complete Genomes of Monosporascus.</title>
        <authorList>
            <person name="Robinson A.J."/>
            <person name="Natvig D.O."/>
        </authorList>
    </citation>
    <scope>NUCLEOTIDE SEQUENCE [LARGE SCALE GENOMIC DNA]</scope>
    <source>
        <strain evidence="1 2">CBS 609.92</strain>
    </source>
</reference>